<feature type="domain" description="S1 motif" evidence="2">
    <location>
        <begin position="161"/>
        <end position="221"/>
    </location>
</feature>
<dbReference type="SUPFAM" id="SSF50249">
    <property type="entry name" value="Nucleic acid-binding proteins"/>
    <property type="match status" value="1"/>
</dbReference>
<dbReference type="PIRSF" id="PIRSF012524">
    <property type="entry name" value="YitL_S1"/>
    <property type="match status" value="1"/>
</dbReference>
<dbReference type="InterPro" id="IPR048588">
    <property type="entry name" value="CvfB_S1_2nd"/>
</dbReference>
<protein>
    <submittedName>
        <fullName evidence="3">S1-like domain-containing RNA-binding protein</fullName>
    </submittedName>
</protein>
<dbReference type="Pfam" id="PF21543">
    <property type="entry name" value="CvfB_2nd"/>
    <property type="match status" value="1"/>
</dbReference>
<dbReference type="AlphaFoldDB" id="A0A9X3WFT1"/>
<organism evidence="3 4">
    <name type="scientific">Aquibacillus salsiterrae</name>
    <dbReference type="NCBI Taxonomy" id="2950439"/>
    <lineage>
        <taxon>Bacteria</taxon>
        <taxon>Bacillati</taxon>
        <taxon>Bacillota</taxon>
        <taxon>Bacilli</taxon>
        <taxon>Bacillales</taxon>
        <taxon>Bacillaceae</taxon>
        <taxon>Aquibacillus</taxon>
    </lineage>
</organism>
<evidence type="ECO:0000313" key="3">
    <source>
        <dbReference type="EMBL" id="MDC3416236.1"/>
    </source>
</evidence>
<dbReference type="PANTHER" id="PTHR37296:SF1">
    <property type="entry name" value="CONSERVED VIRULENCE FACTOR B"/>
    <property type="match status" value="1"/>
</dbReference>
<dbReference type="InterPro" id="IPR048587">
    <property type="entry name" value="CvfB_S1_3rd"/>
</dbReference>
<dbReference type="EMBL" id="JAMQKC010000003">
    <property type="protein sequence ID" value="MDC3416236.1"/>
    <property type="molecule type" value="Genomic_DNA"/>
</dbReference>
<sequence>MEGDDEQVNELKVGTIHNLKVLRKIDTGYVLSNGEKEVLLHHNDTAQPLNEEQEIEVFLYHDKKGNLVATTSIPTVGFDSFDWAEVVEVVKGLGVFVDIGMTKEVLVSNDDLPMLEKVWPNVGDMLYVALGTDKKGKLIAEPVRESDFGDDWPKAPESLFNQPIAGRVFRSSKEGAVIITEEGYRGFIHHSERNQDLRLGEWVEGRVIKVKDDGTLNLSLLPLKQERRGEDAELILEFIQNNDGVMSLNDKSTPEEIEAAFHISKSAFKRALGKLMKEKQVEQRDGKTFLSSSQT</sequence>
<evidence type="ECO:0000313" key="4">
    <source>
        <dbReference type="Proteomes" id="UP001145069"/>
    </source>
</evidence>
<dbReference type="InterPro" id="IPR014464">
    <property type="entry name" value="CvfB_fam"/>
</dbReference>
<dbReference type="Pfam" id="PF17783">
    <property type="entry name" value="WHD_CvfB"/>
    <property type="match status" value="1"/>
</dbReference>
<evidence type="ECO:0000259" key="2">
    <source>
        <dbReference type="PROSITE" id="PS50126"/>
    </source>
</evidence>
<dbReference type="InterPro" id="IPR012340">
    <property type="entry name" value="NA-bd_OB-fold"/>
</dbReference>
<keyword evidence="4" id="KW-1185">Reference proteome</keyword>
<dbReference type="Gene3D" id="2.40.50.140">
    <property type="entry name" value="Nucleic acid-binding proteins"/>
    <property type="match status" value="2"/>
</dbReference>
<name>A0A9X3WFT1_9BACI</name>
<dbReference type="PROSITE" id="PS50126">
    <property type="entry name" value="S1"/>
    <property type="match status" value="1"/>
</dbReference>
<dbReference type="RefSeq" id="WP_272445244.1">
    <property type="nucleotide sequence ID" value="NZ_JAMQKC010000003.1"/>
</dbReference>
<dbReference type="PANTHER" id="PTHR37296">
    <property type="entry name" value="CONSERVED VIRULENCE FACTOR B"/>
    <property type="match status" value="1"/>
</dbReference>
<comment type="similarity">
    <text evidence="1">Belongs to the CvfB family.</text>
</comment>
<dbReference type="InterPro" id="IPR036388">
    <property type="entry name" value="WH-like_DNA-bd_sf"/>
</dbReference>
<dbReference type="GO" id="GO:0003676">
    <property type="term" value="F:nucleic acid binding"/>
    <property type="evidence" value="ECO:0007669"/>
    <property type="project" value="InterPro"/>
</dbReference>
<dbReference type="InterPro" id="IPR039566">
    <property type="entry name" value="CvfB_S1_st"/>
</dbReference>
<accession>A0A9X3WFT1</accession>
<dbReference type="SMART" id="SM00316">
    <property type="entry name" value="S1"/>
    <property type="match status" value="2"/>
</dbReference>
<reference evidence="3" key="1">
    <citation type="submission" date="2022-06" db="EMBL/GenBank/DDBJ databases">
        <title>Aquibacillus sp. a new bacterium isolated from soil saline samples.</title>
        <authorList>
            <person name="Galisteo C."/>
            <person name="De La Haba R."/>
            <person name="Sanchez-Porro C."/>
            <person name="Ventosa A."/>
        </authorList>
    </citation>
    <scope>NUCLEOTIDE SEQUENCE</scope>
    <source>
        <strain evidence="3">3ASR75-54</strain>
    </source>
</reference>
<dbReference type="Proteomes" id="UP001145069">
    <property type="component" value="Unassembled WGS sequence"/>
</dbReference>
<dbReference type="Pfam" id="PF13509">
    <property type="entry name" value="S1_2"/>
    <property type="match status" value="1"/>
</dbReference>
<proteinExistence type="inferred from homology"/>
<evidence type="ECO:0000256" key="1">
    <source>
        <dbReference type="PIRNR" id="PIRNR012524"/>
    </source>
</evidence>
<dbReference type="Gene3D" id="1.10.10.10">
    <property type="entry name" value="Winged helix-like DNA-binding domain superfamily/Winged helix DNA-binding domain"/>
    <property type="match status" value="1"/>
</dbReference>
<dbReference type="InterPro" id="IPR040764">
    <property type="entry name" value="CvfB_WH"/>
</dbReference>
<comment type="caution">
    <text evidence="3">The sequence shown here is derived from an EMBL/GenBank/DDBJ whole genome shotgun (WGS) entry which is preliminary data.</text>
</comment>
<dbReference type="Pfam" id="PF21191">
    <property type="entry name" value="CvfB_1st"/>
    <property type="match status" value="1"/>
</dbReference>
<gene>
    <name evidence="3" type="ORF">NC799_04845</name>
</gene>
<dbReference type="InterPro" id="IPR003029">
    <property type="entry name" value="S1_domain"/>
</dbReference>